<keyword evidence="5" id="KW-1185">Reference proteome</keyword>
<keyword evidence="2" id="KW-0472">Membrane</keyword>
<evidence type="ECO:0000313" key="5">
    <source>
        <dbReference type="Proteomes" id="UP000472265"/>
    </source>
</evidence>
<dbReference type="InterPro" id="IPR036179">
    <property type="entry name" value="Ig-like_dom_sf"/>
</dbReference>
<dbReference type="Pfam" id="PF07686">
    <property type="entry name" value="V-set"/>
    <property type="match status" value="1"/>
</dbReference>
<name>A0A671WW61_SPAAU</name>
<evidence type="ECO:0000259" key="3">
    <source>
        <dbReference type="PROSITE" id="PS50835"/>
    </source>
</evidence>
<accession>A0A671WW61</accession>
<dbReference type="Pfam" id="PF13895">
    <property type="entry name" value="Ig_2"/>
    <property type="match status" value="1"/>
</dbReference>
<dbReference type="SMART" id="SM00409">
    <property type="entry name" value="IG"/>
    <property type="match status" value="2"/>
</dbReference>
<reference evidence="4" key="2">
    <citation type="submission" date="2025-09" db="UniProtKB">
        <authorList>
            <consortium name="Ensembl"/>
        </authorList>
    </citation>
    <scope>IDENTIFICATION</scope>
</reference>
<dbReference type="InParanoid" id="A0A671WW61"/>
<protein>
    <recommendedName>
        <fullName evidence="3">Ig-like domain-containing protein</fullName>
    </recommendedName>
</protein>
<dbReference type="PROSITE" id="PS50835">
    <property type="entry name" value="IG_LIKE"/>
    <property type="match status" value="1"/>
</dbReference>
<dbReference type="PANTHER" id="PTHR46013">
    <property type="entry name" value="VASCULAR CELL ADHESION MOLECULE 1"/>
    <property type="match status" value="1"/>
</dbReference>
<feature type="domain" description="Ig-like" evidence="3">
    <location>
        <begin position="103"/>
        <end position="188"/>
    </location>
</feature>
<dbReference type="Gene3D" id="2.60.40.10">
    <property type="entry name" value="Immunoglobulins"/>
    <property type="match status" value="2"/>
</dbReference>
<dbReference type="GeneTree" id="ENSGT00960000186737"/>
<keyword evidence="2" id="KW-1133">Transmembrane helix</keyword>
<organism evidence="4 5">
    <name type="scientific">Sparus aurata</name>
    <name type="common">Gilthead sea bream</name>
    <dbReference type="NCBI Taxonomy" id="8175"/>
    <lineage>
        <taxon>Eukaryota</taxon>
        <taxon>Metazoa</taxon>
        <taxon>Chordata</taxon>
        <taxon>Craniata</taxon>
        <taxon>Vertebrata</taxon>
        <taxon>Euteleostomi</taxon>
        <taxon>Actinopterygii</taxon>
        <taxon>Neopterygii</taxon>
        <taxon>Teleostei</taxon>
        <taxon>Neoteleostei</taxon>
        <taxon>Acanthomorphata</taxon>
        <taxon>Eupercaria</taxon>
        <taxon>Spariformes</taxon>
        <taxon>Sparidae</taxon>
        <taxon>Sparus</taxon>
    </lineage>
</organism>
<dbReference type="InterPro" id="IPR007110">
    <property type="entry name" value="Ig-like_dom"/>
</dbReference>
<evidence type="ECO:0000256" key="2">
    <source>
        <dbReference type="SAM" id="Phobius"/>
    </source>
</evidence>
<feature type="transmembrane region" description="Helical" evidence="2">
    <location>
        <begin position="211"/>
        <end position="236"/>
    </location>
</feature>
<evidence type="ECO:0000256" key="1">
    <source>
        <dbReference type="SAM" id="MobiDB-lite"/>
    </source>
</evidence>
<dbReference type="Proteomes" id="UP000472265">
    <property type="component" value="Unassembled WGS sequence"/>
</dbReference>
<dbReference type="InterPro" id="IPR003599">
    <property type="entry name" value="Ig_sub"/>
</dbReference>
<reference evidence="4" key="1">
    <citation type="submission" date="2025-08" db="UniProtKB">
        <authorList>
            <consortium name="Ensembl"/>
        </authorList>
    </citation>
    <scope>IDENTIFICATION</scope>
</reference>
<keyword evidence="2" id="KW-0812">Transmembrane</keyword>
<dbReference type="SUPFAM" id="SSF48726">
    <property type="entry name" value="Immunoglobulin"/>
    <property type="match status" value="2"/>
</dbReference>
<proteinExistence type="predicted"/>
<dbReference type="PANTHER" id="PTHR46013:SF4">
    <property type="entry name" value="B-CELL RECEPTOR CD22-RELATED"/>
    <property type="match status" value="1"/>
</dbReference>
<dbReference type="AlphaFoldDB" id="A0A671WW61"/>
<evidence type="ECO:0000313" key="4">
    <source>
        <dbReference type="Ensembl" id="ENSSAUP00010043139.1"/>
    </source>
</evidence>
<sequence>CAVKGSTVTLPCTFTPIQSVDVDGRKVPIEIVSVRWCQKHLICQGSTPTVYDSDSTTNNPRYKYLGDKKGNCTLQITDIRKEDEETFRFRMEANNSGGHWTGPSGVRVSVKGDTMKITSSSSDGQVRTGESVTLFCSARCTFNQLKVTWFRDDHALSESGPALQLSSPTAKDSGNYTCGLQTSTKTRSGPYSLQVEAGQEELLFYSAPPPAGAVCLLLVLMVCLNRVLLVFWSCVVCRRRSAADQRAEGGEEDQKQPDHVYSRVLRRADGEAGGRRQESSRAVEEVSYASVQFQHKTQNQAEDATIYSSVASRG</sequence>
<dbReference type="Ensembl" id="ENSSAUT00010045403.1">
    <property type="protein sequence ID" value="ENSSAUP00010043139.1"/>
    <property type="gene ID" value="ENSSAUG00010018109.1"/>
</dbReference>
<dbReference type="InterPro" id="IPR013783">
    <property type="entry name" value="Ig-like_fold"/>
</dbReference>
<feature type="region of interest" description="Disordered" evidence="1">
    <location>
        <begin position="245"/>
        <end position="283"/>
    </location>
</feature>
<dbReference type="InterPro" id="IPR013106">
    <property type="entry name" value="Ig_V-set"/>
</dbReference>